<dbReference type="Proteomes" id="UP001153076">
    <property type="component" value="Unassembled WGS sequence"/>
</dbReference>
<evidence type="ECO:0000313" key="3">
    <source>
        <dbReference type="EMBL" id="KAJ8451467.1"/>
    </source>
</evidence>
<feature type="compositionally biased region" description="Basic and acidic residues" evidence="2">
    <location>
        <begin position="1116"/>
        <end position="1125"/>
    </location>
</feature>
<feature type="region of interest" description="Disordered" evidence="2">
    <location>
        <begin position="1196"/>
        <end position="1230"/>
    </location>
</feature>
<feature type="compositionally biased region" description="Polar residues" evidence="2">
    <location>
        <begin position="895"/>
        <end position="906"/>
    </location>
</feature>
<feature type="region of interest" description="Disordered" evidence="2">
    <location>
        <begin position="1064"/>
        <end position="1181"/>
    </location>
</feature>
<feature type="region of interest" description="Disordered" evidence="2">
    <location>
        <begin position="1006"/>
        <end position="1051"/>
    </location>
</feature>
<feature type="compositionally biased region" description="Basic and acidic residues" evidence="2">
    <location>
        <begin position="941"/>
        <end position="950"/>
    </location>
</feature>
<feature type="compositionally biased region" description="Polar residues" evidence="2">
    <location>
        <begin position="1147"/>
        <end position="1157"/>
    </location>
</feature>
<feature type="compositionally biased region" description="Low complexity" evidence="2">
    <location>
        <begin position="693"/>
        <end position="703"/>
    </location>
</feature>
<sequence>MPGNEVDDRVHNFFEQGNLSQDQRHNQVLDGNWPVFNNNLWGGNERQIGAPLNPSSKNYNIQQSDVGRGQGNQFSLSPHGLNLPQSNLRSEFVKHPTQLQQLNLGGFVHSSQAVHARQNETNFLGVDTEPDRHSLTSRGLSIPESQQRSGVQHINSASFGGSESPMNFNFLGGQQQMSGQQQRMLQSIPRQQSAISDAQLLQQQVILKQMQEMQRQNQQLQQFEAMQRNAVSQISNFPDQMAGQHSPAISGNPFHEASNYPWQSQVMAGNTNWPQSGLSAVQGYSNGVIITPEQGQAFRFMGLIPQQASQSLYGVPVSNSRTANPLSYNNMDKPGGLQLSTPTSSISGNQYASLMEKAGIQDASTVSRSGSEGKTVCEHASGEGFRNMVNLESFNQVQQRSLPLSEGGREDSAGGSELLPEKSVTQATSSQAAVALDPTEEKILFGNDENIWEAFGGTSLTGAGGGSRLDATDPFGGFPCVQSGTWSALMQSAVAETSSSDVGMQEEWSGLGSQNSRTQSGNQHPSVLHENEKQPNRALENATSGDCSRTNTVFWSHQQSTFSHDNSGKPSISALNFIESVPANGVIASSNQDDFHDQEQNRHMGMDAGHGAAIRFESIPTSNINLGSPQVDTMDEAIKRSLSTTNGNTESSQKLPNNNHIDLWKSVNSSAKSGNLGSGNDQHNLNNGPPILESSVVVSGEGASEMHEAENGDKGENSSDSHRSNIPYHAPVGGLRENLWSDAGDRSSLLVGKDKSFDQAGKQASVTRKFQYHPMGDVDMDLESSYGSKQVLHPQAMVHRGQETQPQFHASLSSNSTDIEKGRASDVHGAIKVSHGISSSGIQPAYFPNTASFVRSGAISSSNQHVSSSQNMLELLHKVDQSVESNMASVGPVGLSQSQPSTSHGFSLQLAPPSQRVTPSNLHVASQISSRPIDSPSSDHMTPDKGDKTHAWLTAVPSQMRPGNNRSGIAGTMEADGSPQNQRARLLAPLSAGSSYLRNSLQNQHMTAAGGKMSSDQSTAPSFDNHAHNDHENSNSQDQAAAHDKGASGRYMNQSGMRAFMHQVPLSPPTVRPGMSGKDNQWSSQQQLWGAQAHNASDLRYSQFPPNGTLETSSLTRHEKDDQDGPRISSQEIVDGNEAQAVEGLSSGKTPDVSQEESVMRHPLDASSNATACQKDHDGFHRSLKPNYSLLHQMQATKNRVADPSQRESKRLKGLDNGADTQAAQPLSGDVNNVVCDASASQTSISSEDVKKPNFSPQSGNRNASFQFAHGTNVSQDMFSFARSESQKFSASSSISSGEYAGISPQMAPSWFEHYGTFKNGQLLTAHNVPRVPVTKNMEQLFIGRKSPNNLVIHSLPPHSNAVADTVLIGNSCQTTSSYTSADRDSDGLAPHVSMPTLASLGPKKRKTATSDLLPWNIEIGQGFKRLQNISSAEIDWAQSSNRLVEKVEHETDPGEDLLPMGRQKRRLILTTQLMQQVFRPPSSAVLSLDATSNCEVIVFSLARLVLGDACSLVCCTEGDLPIHLGTGNTRSEKVRASERIRDQYFAKVIEDLSDRAKELENDLIRLDKRASILDFRLDCQDLERFSVINRFARFHGRGQVDGAETSSSSDAGVMAQRPCPQRYVSAHPMPSTVPERVQCLSL</sequence>
<keyword evidence="1" id="KW-0175">Coiled coil</keyword>
<feature type="compositionally biased region" description="Low complexity" evidence="2">
    <location>
        <begin position="926"/>
        <end position="939"/>
    </location>
</feature>
<dbReference type="EMBL" id="JAKOGI010000009">
    <property type="protein sequence ID" value="KAJ8451467.1"/>
    <property type="molecule type" value="Genomic_DNA"/>
</dbReference>
<feature type="compositionally biased region" description="Basic and acidic residues" evidence="2">
    <location>
        <begin position="1205"/>
        <end position="1214"/>
    </location>
</feature>
<feature type="compositionally biased region" description="Polar residues" evidence="2">
    <location>
        <begin position="423"/>
        <end position="432"/>
    </location>
</feature>
<comment type="caution">
    <text evidence="3">The sequence shown here is derived from an EMBL/GenBank/DDBJ whole genome shotgun (WGS) entry which is preliminary data.</text>
</comment>
<evidence type="ECO:0000256" key="1">
    <source>
        <dbReference type="SAM" id="Coils"/>
    </source>
</evidence>
<feature type="compositionally biased region" description="Polar residues" evidence="2">
    <location>
        <begin position="1078"/>
        <end position="1089"/>
    </location>
</feature>
<organism evidence="3 4">
    <name type="scientific">Carnegiea gigantea</name>
    <dbReference type="NCBI Taxonomy" id="171969"/>
    <lineage>
        <taxon>Eukaryota</taxon>
        <taxon>Viridiplantae</taxon>
        <taxon>Streptophyta</taxon>
        <taxon>Embryophyta</taxon>
        <taxon>Tracheophyta</taxon>
        <taxon>Spermatophyta</taxon>
        <taxon>Magnoliopsida</taxon>
        <taxon>eudicotyledons</taxon>
        <taxon>Gunneridae</taxon>
        <taxon>Pentapetalae</taxon>
        <taxon>Caryophyllales</taxon>
        <taxon>Cactineae</taxon>
        <taxon>Cactaceae</taxon>
        <taxon>Cactoideae</taxon>
        <taxon>Echinocereeae</taxon>
        <taxon>Carnegiea</taxon>
    </lineage>
</organism>
<feature type="region of interest" description="Disordered" evidence="2">
    <location>
        <begin position="398"/>
        <end position="433"/>
    </location>
</feature>
<feature type="compositionally biased region" description="Polar residues" evidence="2">
    <location>
        <begin position="136"/>
        <end position="150"/>
    </location>
</feature>
<feature type="region of interest" description="Disordered" evidence="2">
    <location>
        <begin position="672"/>
        <end position="732"/>
    </location>
</feature>
<keyword evidence="4" id="KW-1185">Reference proteome</keyword>
<proteinExistence type="predicted"/>
<feature type="compositionally biased region" description="Polar residues" evidence="2">
    <location>
        <begin position="511"/>
        <end position="525"/>
    </location>
</feature>
<feature type="compositionally biased region" description="Polar residues" evidence="2">
    <location>
        <begin position="1104"/>
        <end position="1115"/>
    </location>
</feature>
<evidence type="ECO:0000256" key="2">
    <source>
        <dbReference type="SAM" id="MobiDB-lite"/>
    </source>
</evidence>
<accession>A0A9Q1QR43</accession>
<feature type="region of interest" description="Disordered" evidence="2">
    <location>
        <begin position="894"/>
        <end position="981"/>
    </location>
</feature>
<feature type="compositionally biased region" description="Basic and acidic residues" evidence="2">
    <location>
        <begin position="704"/>
        <end position="723"/>
    </location>
</feature>
<feature type="compositionally biased region" description="Polar residues" evidence="2">
    <location>
        <begin position="915"/>
        <end position="924"/>
    </location>
</feature>
<gene>
    <name evidence="3" type="ORF">Cgig2_017858</name>
</gene>
<reference evidence="3" key="1">
    <citation type="submission" date="2022-04" db="EMBL/GenBank/DDBJ databases">
        <title>Carnegiea gigantea Genome sequencing and assembly v2.</title>
        <authorList>
            <person name="Copetti D."/>
            <person name="Sanderson M.J."/>
            <person name="Burquez A."/>
            <person name="Wojciechowski M.F."/>
        </authorList>
    </citation>
    <scope>NUCLEOTIDE SEQUENCE</scope>
    <source>
        <strain evidence="3">SGP5-SGP5p</strain>
        <tissue evidence="3">Aerial part</tissue>
    </source>
</reference>
<feature type="coiled-coil region" evidence="1">
    <location>
        <begin position="206"/>
        <end position="233"/>
    </location>
</feature>
<feature type="region of interest" description="Disordered" evidence="2">
    <location>
        <begin position="125"/>
        <end position="150"/>
    </location>
</feature>
<protein>
    <submittedName>
        <fullName evidence="3">Uncharacterized protein</fullName>
    </submittedName>
</protein>
<feature type="compositionally biased region" description="Polar residues" evidence="2">
    <location>
        <begin position="672"/>
        <end position="687"/>
    </location>
</feature>
<dbReference type="PANTHER" id="PTHR31267:SF2">
    <property type="entry name" value="EXPRESSED PROTEIN"/>
    <property type="match status" value="1"/>
</dbReference>
<feature type="region of interest" description="Disordered" evidence="2">
    <location>
        <begin position="497"/>
        <end position="547"/>
    </location>
</feature>
<dbReference type="OrthoDB" id="1630099at2759"/>
<dbReference type="PANTHER" id="PTHR31267">
    <property type="entry name" value="DENTIN SIALOPHOSPHOPROTEIN-LIKE PROTEIN"/>
    <property type="match status" value="1"/>
</dbReference>
<name>A0A9Q1QR43_9CARY</name>
<feature type="region of interest" description="Disordered" evidence="2">
    <location>
        <begin position="1242"/>
        <end position="1263"/>
    </location>
</feature>
<evidence type="ECO:0000313" key="4">
    <source>
        <dbReference type="Proteomes" id="UP001153076"/>
    </source>
</evidence>